<accession>A0A8X6Q5G9</accession>
<name>A0A8X6Q5G9_NEPPI</name>
<dbReference type="EMBL" id="BMAW01026325">
    <property type="protein sequence ID" value="GFT96775.1"/>
    <property type="molecule type" value="Genomic_DNA"/>
</dbReference>
<evidence type="ECO:0000313" key="2">
    <source>
        <dbReference type="Proteomes" id="UP000887013"/>
    </source>
</evidence>
<evidence type="ECO:0000313" key="1">
    <source>
        <dbReference type="EMBL" id="GFT96775.1"/>
    </source>
</evidence>
<organism evidence="1 2">
    <name type="scientific">Nephila pilipes</name>
    <name type="common">Giant wood spider</name>
    <name type="synonym">Nephila maculata</name>
    <dbReference type="NCBI Taxonomy" id="299642"/>
    <lineage>
        <taxon>Eukaryota</taxon>
        <taxon>Metazoa</taxon>
        <taxon>Ecdysozoa</taxon>
        <taxon>Arthropoda</taxon>
        <taxon>Chelicerata</taxon>
        <taxon>Arachnida</taxon>
        <taxon>Araneae</taxon>
        <taxon>Araneomorphae</taxon>
        <taxon>Entelegynae</taxon>
        <taxon>Araneoidea</taxon>
        <taxon>Nephilidae</taxon>
        <taxon>Nephila</taxon>
    </lineage>
</organism>
<sequence>MGVVALFAVHGQRIIVIMQPTLKASGEIPICSENPQPFLSEKISFFSSRNDAFPTPTRVTVPVSPLRRFCR</sequence>
<protein>
    <submittedName>
        <fullName evidence="1">Uncharacterized protein</fullName>
    </submittedName>
</protein>
<dbReference type="AlphaFoldDB" id="A0A8X6Q5G9"/>
<reference evidence="1" key="1">
    <citation type="submission" date="2020-08" db="EMBL/GenBank/DDBJ databases">
        <title>Multicomponent nature underlies the extraordinary mechanical properties of spider dragline silk.</title>
        <authorList>
            <person name="Kono N."/>
            <person name="Nakamura H."/>
            <person name="Mori M."/>
            <person name="Yoshida Y."/>
            <person name="Ohtoshi R."/>
            <person name="Malay A.D."/>
            <person name="Moran D.A.P."/>
            <person name="Tomita M."/>
            <person name="Numata K."/>
            <person name="Arakawa K."/>
        </authorList>
    </citation>
    <scope>NUCLEOTIDE SEQUENCE</scope>
</reference>
<dbReference type="Proteomes" id="UP000887013">
    <property type="component" value="Unassembled WGS sequence"/>
</dbReference>
<keyword evidence="2" id="KW-1185">Reference proteome</keyword>
<comment type="caution">
    <text evidence="1">The sequence shown here is derived from an EMBL/GenBank/DDBJ whole genome shotgun (WGS) entry which is preliminary data.</text>
</comment>
<proteinExistence type="predicted"/>
<gene>
    <name evidence="1" type="ORF">NPIL_330911</name>
</gene>